<dbReference type="GeneID" id="5884704"/>
<evidence type="ECO:0000256" key="2">
    <source>
        <dbReference type="ARBA" id="ARBA00022898"/>
    </source>
</evidence>
<dbReference type="Gene3D" id="3.40.640.10">
    <property type="entry name" value="Type I PLP-dependent aspartate aminotransferase-like (Major domain)"/>
    <property type="match status" value="1"/>
</dbReference>
<comment type="catalytic activity">
    <reaction evidence="4">
        <text>O-succinyl-L-homoserine + L-cysteine = L,L-cystathionine + succinate + H(+)</text>
        <dbReference type="Rhea" id="RHEA:20397"/>
        <dbReference type="ChEBI" id="CHEBI:15378"/>
        <dbReference type="ChEBI" id="CHEBI:30031"/>
        <dbReference type="ChEBI" id="CHEBI:35235"/>
        <dbReference type="ChEBI" id="CHEBI:57661"/>
        <dbReference type="ChEBI" id="CHEBI:58161"/>
    </reaction>
</comment>
<accession>B0EN45</accession>
<evidence type="ECO:0000256" key="3">
    <source>
        <dbReference type="ARBA" id="ARBA00060510"/>
    </source>
</evidence>
<dbReference type="VEuPathDB" id="AmoebaDB:EDI_035380"/>
<dbReference type="Proteomes" id="UP000008076">
    <property type="component" value="Unassembled WGS sequence"/>
</dbReference>
<dbReference type="InterPro" id="IPR015421">
    <property type="entry name" value="PyrdxlP-dep_Trfase_major"/>
</dbReference>
<proteinExistence type="inferred from homology"/>
<evidence type="ECO:0000313" key="9">
    <source>
        <dbReference type="EMBL" id="EDR24070.1"/>
    </source>
</evidence>
<dbReference type="InterPro" id="IPR015424">
    <property type="entry name" value="PyrdxlP-dep_Trfase"/>
</dbReference>
<dbReference type="PIRSF" id="PIRSF001434">
    <property type="entry name" value="CGS"/>
    <property type="match status" value="1"/>
</dbReference>
<dbReference type="EMBL" id="DS550052">
    <property type="protein sequence ID" value="EDR24070.1"/>
    <property type="molecule type" value="Genomic_DNA"/>
</dbReference>
<reference evidence="10" key="1">
    <citation type="submission" date="2007-12" db="EMBL/GenBank/DDBJ databases">
        <title>Annotation of Entamoeba dispar SAW760.</title>
        <authorList>
            <person name="Lorenzi H."/>
            <person name="Inman J."/>
            <person name="Schobel S."/>
            <person name="Amedeo P."/>
            <person name="Caler E."/>
        </authorList>
    </citation>
    <scope>NUCLEOTIDE SEQUENCE [LARGE SCALE GENOMIC DNA]</scope>
    <source>
        <strain evidence="10">ATCC PRA-260 / SAW760</strain>
    </source>
</reference>
<protein>
    <recommendedName>
        <fullName evidence="6">plant cystathionine gamma-synthase</fullName>
        <ecNumber evidence="6">2.5.1.160</ecNumber>
    </recommendedName>
</protein>
<dbReference type="GO" id="GO:0005737">
    <property type="term" value="C:cytoplasm"/>
    <property type="evidence" value="ECO:0007669"/>
    <property type="project" value="TreeGrafter"/>
</dbReference>
<dbReference type="SUPFAM" id="SSF53383">
    <property type="entry name" value="PLP-dependent transferases"/>
    <property type="match status" value="1"/>
</dbReference>
<dbReference type="OMA" id="NAFQIIQ"/>
<dbReference type="InterPro" id="IPR015422">
    <property type="entry name" value="PyrdxlP-dep_Trfase_small"/>
</dbReference>
<dbReference type="GO" id="GO:0019346">
    <property type="term" value="P:transsulfuration"/>
    <property type="evidence" value="ECO:0007669"/>
    <property type="project" value="InterPro"/>
</dbReference>
<dbReference type="GO" id="GO:0030170">
    <property type="term" value="F:pyridoxal phosphate binding"/>
    <property type="evidence" value="ECO:0007669"/>
    <property type="project" value="InterPro"/>
</dbReference>
<feature type="modified residue" description="N6-(pyridoxal phosphate)lysine" evidence="7">
    <location>
        <position position="225"/>
    </location>
</feature>
<dbReference type="PANTHER" id="PTHR11808:SF80">
    <property type="entry name" value="CYSTATHIONINE GAMMA-LYASE"/>
    <property type="match status" value="1"/>
</dbReference>
<organism evidence="10">
    <name type="scientific">Entamoeba dispar (strain ATCC PRA-260 / SAW760)</name>
    <dbReference type="NCBI Taxonomy" id="370354"/>
    <lineage>
        <taxon>Eukaryota</taxon>
        <taxon>Amoebozoa</taxon>
        <taxon>Evosea</taxon>
        <taxon>Archamoebae</taxon>
        <taxon>Mastigamoebida</taxon>
        <taxon>Entamoebidae</taxon>
        <taxon>Entamoeba</taxon>
    </lineage>
</organism>
<sequence>MFYNLFKVKIECFFSLIQSKMTAQDITTTLLHPKGDHVLHSHAYPIFQTSTFCFDSTQQGADLFMGKGEGHIYSRLGNPTVEQFEEMVCSIEGAAGSAAFGSGMGAISSSTLAFLQKGDHLIAGDTLYGCTVSLFTHWLPRFGIEVDLVDTSDVEKVKAAWKPNTKMVYLESPANPTCKVSDIKGIAVICHERGARLVVDATFTSPCFLKPLELGADVALHSISKYINGHGDVIGGVSSAKTEEDIATIKFYRKDAGSLMAPMDAFLCARGMKTLPMRMKIHMENGLKVAKFLEQHEKIVRVNHPGLESFSGHDIAKKQMTGYGSTFSFEMKSFEAAKKLMEHLKICTLAVSLGCVDTLIEHPASMTHAAVPENIMRKQGITPELVRISVGIENVDDIISDLKQALELC</sequence>
<comment type="cofactor">
    <cofactor evidence="1 8">
        <name>pyridoxal 5'-phosphate</name>
        <dbReference type="ChEBI" id="CHEBI:597326"/>
    </cofactor>
</comment>
<evidence type="ECO:0000256" key="8">
    <source>
        <dbReference type="RuleBase" id="RU362118"/>
    </source>
</evidence>
<dbReference type="KEGG" id="edi:EDI_035380"/>
<comment type="similarity">
    <text evidence="8">Belongs to the trans-sulfuration enzymes family.</text>
</comment>
<dbReference type="AlphaFoldDB" id="B0EN45"/>
<evidence type="ECO:0000313" key="10">
    <source>
        <dbReference type="Proteomes" id="UP000008076"/>
    </source>
</evidence>
<keyword evidence="10" id="KW-1185">Reference proteome</keyword>
<dbReference type="InterPro" id="IPR000277">
    <property type="entry name" value="Cys/Met-Metab_PyrdxlP-dep_enz"/>
</dbReference>
<dbReference type="OrthoDB" id="3512640at2759"/>
<name>B0EN45_ENTDS</name>
<dbReference type="RefSeq" id="XP_001739567.1">
    <property type="nucleotide sequence ID" value="XM_001739515.1"/>
</dbReference>
<dbReference type="Pfam" id="PF01053">
    <property type="entry name" value="Cys_Met_Meta_PP"/>
    <property type="match status" value="1"/>
</dbReference>
<evidence type="ECO:0000256" key="6">
    <source>
        <dbReference type="ARBA" id="ARBA00093596"/>
    </source>
</evidence>
<dbReference type="EC" id="2.5.1.160" evidence="6"/>
<keyword evidence="2 7" id="KW-0663">Pyridoxal phosphate</keyword>
<evidence type="ECO:0000256" key="1">
    <source>
        <dbReference type="ARBA" id="ARBA00001933"/>
    </source>
</evidence>
<evidence type="ECO:0000256" key="4">
    <source>
        <dbReference type="ARBA" id="ARBA00093222"/>
    </source>
</evidence>
<evidence type="ECO:0000256" key="7">
    <source>
        <dbReference type="PIRSR" id="PIRSR001434-2"/>
    </source>
</evidence>
<dbReference type="GO" id="GO:0009086">
    <property type="term" value="P:methionine biosynthetic process"/>
    <property type="evidence" value="ECO:0007669"/>
    <property type="project" value="UniProtKB-ARBA"/>
</dbReference>
<evidence type="ECO:0000256" key="5">
    <source>
        <dbReference type="ARBA" id="ARBA00093261"/>
    </source>
</evidence>
<dbReference type="GO" id="GO:0003962">
    <property type="term" value="F:cystathionine gamma-synthase activity"/>
    <property type="evidence" value="ECO:0007669"/>
    <property type="project" value="RHEA"/>
</dbReference>
<dbReference type="FunFam" id="3.90.1150.10:FF:000033">
    <property type="entry name" value="Cystathionine gamma-synthase"/>
    <property type="match status" value="1"/>
</dbReference>
<dbReference type="CDD" id="cd00614">
    <property type="entry name" value="CGS_like"/>
    <property type="match status" value="1"/>
</dbReference>
<dbReference type="PANTHER" id="PTHR11808">
    <property type="entry name" value="TRANS-SULFURATION ENZYME FAMILY MEMBER"/>
    <property type="match status" value="1"/>
</dbReference>
<gene>
    <name evidence="9" type="ORF">EDI_035380</name>
</gene>
<keyword evidence="9" id="KW-0456">Lyase</keyword>
<dbReference type="GO" id="GO:0016846">
    <property type="term" value="F:carbon-sulfur lyase activity"/>
    <property type="evidence" value="ECO:0007669"/>
    <property type="project" value="TreeGrafter"/>
</dbReference>
<dbReference type="FunFam" id="3.40.640.10:FF:000046">
    <property type="entry name" value="Cystathionine gamma-lyase"/>
    <property type="match status" value="1"/>
</dbReference>
<comment type="pathway">
    <text evidence="3">Amino-acid biosynthesis; L-methionine biosynthesis via de novo pathway; L-cystathionine from O-succinyl-L-homoserine: step 1/1.</text>
</comment>
<dbReference type="Gene3D" id="3.90.1150.10">
    <property type="entry name" value="Aspartate Aminotransferase, domain 1"/>
    <property type="match status" value="1"/>
</dbReference>
<dbReference type="eggNOG" id="KOG0053">
    <property type="taxonomic scope" value="Eukaryota"/>
</dbReference>
<comment type="catalytic activity">
    <reaction evidence="5">
        <text>O-phospho-L-homoserine + L-cysteine = L,L-cystathionine + phosphate</text>
        <dbReference type="Rhea" id="RHEA:80891"/>
        <dbReference type="ChEBI" id="CHEBI:35235"/>
        <dbReference type="ChEBI" id="CHEBI:43474"/>
        <dbReference type="ChEBI" id="CHEBI:57590"/>
        <dbReference type="ChEBI" id="CHEBI:58161"/>
        <dbReference type="EC" id="2.5.1.160"/>
    </reaction>
</comment>